<protein>
    <recommendedName>
        <fullName evidence="13">Type I secretion protein TolC</fullName>
    </recommendedName>
</protein>
<reference evidence="11 12" key="1">
    <citation type="submission" date="2018-07" db="EMBL/GenBank/DDBJ databases">
        <title>Marsedoiliclastica nanhaica gen. nov. sp. nov., a novel marine hydrocarbonoclastic bacterium isolated from an in-situ enriched hydrocarbon-degrading consortium in deep-sea sediment.</title>
        <authorList>
            <person name="Dong C."/>
            <person name="Ma T."/>
            <person name="Liu R."/>
            <person name="Shao Z."/>
        </authorList>
    </citation>
    <scope>NUCLEOTIDE SEQUENCE [LARGE SCALE GENOMIC DNA]</scope>
    <source>
        <strain evidence="12">soil36-7</strain>
    </source>
</reference>
<evidence type="ECO:0000256" key="9">
    <source>
        <dbReference type="SAM" id="MobiDB-lite"/>
    </source>
</evidence>
<gene>
    <name evidence="11" type="ORF">soil367_03230</name>
</gene>
<evidence type="ECO:0000256" key="10">
    <source>
        <dbReference type="SAM" id="SignalP"/>
    </source>
</evidence>
<evidence type="ECO:0000256" key="8">
    <source>
        <dbReference type="SAM" id="Coils"/>
    </source>
</evidence>
<dbReference type="InterPro" id="IPR051906">
    <property type="entry name" value="TolC-like"/>
</dbReference>
<evidence type="ECO:0000256" key="3">
    <source>
        <dbReference type="ARBA" id="ARBA00022448"/>
    </source>
</evidence>
<comment type="subcellular location">
    <subcellularLocation>
        <location evidence="1">Cell outer membrane</location>
    </subcellularLocation>
</comment>
<keyword evidence="8" id="KW-0175">Coiled coil</keyword>
<sequence length="466" mass="50905">MKKRLLVSLVAALSATSASAVDLLTVYEQSLAYDSELAADRASYTAQLAASDQVRALLLPQLNAYGEAAITEQDAEGAERDGFSTFGFGLELTQPLFRASSYFDYRASQKQSLQAEAELSLAQQELILNVANAYFNVLRAQDILDAARSAEAAVKRQFEQSEERYDVGLIAVTEVLEAQAAYDDVKTQRITAESDLDIASESLARLTGQYHGRLDKLEQDFPIVPPQPADPSAWAEVALAQNWQIKAAQFQTEVQEKFHDSARAGHLPTLDLTANLSSNKVNGAASQLNRDQDGATIGLRLNVPLYSGGGTQAAVRRTDALVEQSEAILETTRRNVALDTRSLFRSITTNIQSISSLRQSIISRRSALDATRAGYRVGTRNIVEVLDAERQFYLALSNFANARYDYVLNTLSLKQAAGTLSPLDVRELNRWVSASAPGIEALAQQVQEEAESVEPSQARPGGARRR</sequence>
<dbReference type="Proteomes" id="UP000298049">
    <property type="component" value="Chromosome"/>
</dbReference>
<keyword evidence="3" id="KW-0813">Transport</keyword>
<keyword evidence="12" id="KW-1185">Reference proteome</keyword>
<dbReference type="RefSeq" id="WP_136546833.1">
    <property type="nucleotide sequence ID" value="NZ_CP031093.1"/>
</dbReference>
<dbReference type="GO" id="GO:0015562">
    <property type="term" value="F:efflux transmembrane transporter activity"/>
    <property type="evidence" value="ECO:0007669"/>
    <property type="project" value="InterPro"/>
</dbReference>
<feature type="region of interest" description="Disordered" evidence="9">
    <location>
        <begin position="445"/>
        <end position="466"/>
    </location>
</feature>
<keyword evidence="7" id="KW-0998">Cell outer membrane</keyword>
<evidence type="ECO:0000313" key="11">
    <source>
        <dbReference type="EMBL" id="QCF25029.1"/>
    </source>
</evidence>
<dbReference type="InterPro" id="IPR010130">
    <property type="entry name" value="T1SS_OMP_TolC"/>
</dbReference>
<evidence type="ECO:0000256" key="7">
    <source>
        <dbReference type="ARBA" id="ARBA00023237"/>
    </source>
</evidence>
<evidence type="ECO:0000256" key="1">
    <source>
        <dbReference type="ARBA" id="ARBA00004442"/>
    </source>
</evidence>
<keyword evidence="4" id="KW-1134">Transmembrane beta strand</keyword>
<evidence type="ECO:0000256" key="2">
    <source>
        <dbReference type="ARBA" id="ARBA00007613"/>
    </source>
</evidence>
<keyword evidence="6" id="KW-0472">Membrane</keyword>
<comment type="similarity">
    <text evidence="2">Belongs to the outer membrane factor (OMF) (TC 1.B.17) family.</text>
</comment>
<name>A0A4P7XDP7_9ALTE</name>
<evidence type="ECO:0000313" key="12">
    <source>
        <dbReference type="Proteomes" id="UP000298049"/>
    </source>
</evidence>
<dbReference type="SUPFAM" id="SSF56954">
    <property type="entry name" value="Outer membrane efflux proteins (OEP)"/>
    <property type="match status" value="1"/>
</dbReference>
<dbReference type="KEGG" id="hmi:soil367_03230"/>
<dbReference type="AlphaFoldDB" id="A0A4P7XDP7"/>
<proteinExistence type="inferred from homology"/>
<feature type="signal peptide" evidence="10">
    <location>
        <begin position="1"/>
        <end position="20"/>
    </location>
</feature>
<dbReference type="OrthoDB" id="9813458at2"/>
<evidence type="ECO:0000256" key="6">
    <source>
        <dbReference type="ARBA" id="ARBA00023136"/>
    </source>
</evidence>
<organism evidence="11 12">
    <name type="scientific">Hydrocarboniclastica marina</name>
    <dbReference type="NCBI Taxonomy" id="2259620"/>
    <lineage>
        <taxon>Bacteria</taxon>
        <taxon>Pseudomonadati</taxon>
        <taxon>Pseudomonadota</taxon>
        <taxon>Gammaproteobacteria</taxon>
        <taxon>Alteromonadales</taxon>
        <taxon>Alteromonadaceae</taxon>
        <taxon>Hydrocarboniclastica</taxon>
    </lineage>
</organism>
<dbReference type="Gene3D" id="1.20.1600.10">
    <property type="entry name" value="Outer membrane efflux proteins (OEP)"/>
    <property type="match status" value="1"/>
</dbReference>
<dbReference type="GO" id="GO:0015288">
    <property type="term" value="F:porin activity"/>
    <property type="evidence" value="ECO:0007669"/>
    <property type="project" value="TreeGrafter"/>
</dbReference>
<keyword evidence="10" id="KW-0732">Signal</keyword>
<dbReference type="PANTHER" id="PTHR30026:SF20">
    <property type="entry name" value="OUTER MEMBRANE PROTEIN TOLC"/>
    <property type="match status" value="1"/>
</dbReference>
<dbReference type="InterPro" id="IPR003423">
    <property type="entry name" value="OMP_efflux"/>
</dbReference>
<keyword evidence="5" id="KW-0812">Transmembrane</keyword>
<accession>A0A4P7XDP7</accession>
<evidence type="ECO:0000256" key="4">
    <source>
        <dbReference type="ARBA" id="ARBA00022452"/>
    </source>
</evidence>
<feature type="compositionally biased region" description="Low complexity" evidence="9">
    <location>
        <begin position="445"/>
        <end position="458"/>
    </location>
</feature>
<dbReference type="GO" id="GO:0009279">
    <property type="term" value="C:cell outer membrane"/>
    <property type="evidence" value="ECO:0007669"/>
    <property type="project" value="UniProtKB-SubCell"/>
</dbReference>
<feature type="chain" id="PRO_5020919456" description="Type I secretion protein TolC" evidence="10">
    <location>
        <begin position="21"/>
        <end position="466"/>
    </location>
</feature>
<evidence type="ECO:0000256" key="5">
    <source>
        <dbReference type="ARBA" id="ARBA00022692"/>
    </source>
</evidence>
<dbReference type="EMBL" id="CP031093">
    <property type="protein sequence ID" value="QCF25029.1"/>
    <property type="molecule type" value="Genomic_DNA"/>
</dbReference>
<dbReference type="GO" id="GO:1990281">
    <property type="term" value="C:efflux pump complex"/>
    <property type="evidence" value="ECO:0007669"/>
    <property type="project" value="TreeGrafter"/>
</dbReference>
<dbReference type="PANTHER" id="PTHR30026">
    <property type="entry name" value="OUTER MEMBRANE PROTEIN TOLC"/>
    <property type="match status" value="1"/>
</dbReference>
<evidence type="ECO:0008006" key="13">
    <source>
        <dbReference type="Google" id="ProtNLM"/>
    </source>
</evidence>
<dbReference type="NCBIfam" id="TIGR01844">
    <property type="entry name" value="type_I_sec_TolC"/>
    <property type="match status" value="1"/>
</dbReference>
<dbReference type="Pfam" id="PF02321">
    <property type="entry name" value="OEP"/>
    <property type="match status" value="2"/>
</dbReference>
<feature type="coiled-coil region" evidence="8">
    <location>
        <begin position="105"/>
        <end position="164"/>
    </location>
</feature>